<gene>
    <name evidence="3" type="ORF">BOLC2T11145H</name>
</gene>
<dbReference type="PANTHER" id="PTHR48449">
    <property type="entry name" value="DUF1985 DOMAIN-CONTAINING PROTEIN"/>
    <property type="match status" value="1"/>
</dbReference>
<feature type="region of interest" description="Disordered" evidence="1">
    <location>
        <begin position="379"/>
        <end position="466"/>
    </location>
</feature>
<feature type="domain" description="DUF1985" evidence="2">
    <location>
        <begin position="75"/>
        <end position="141"/>
    </location>
</feature>
<evidence type="ECO:0000259" key="2">
    <source>
        <dbReference type="Pfam" id="PF09331"/>
    </source>
</evidence>
<organism evidence="3">
    <name type="scientific">Brassica oleracea</name>
    <name type="common">Wild cabbage</name>
    <dbReference type="NCBI Taxonomy" id="3712"/>
    <lineage>
        <taxon>Eukaryota</taxon>
        <taxon>Viridiplantae</taxon>
        <taxon>Streptophyta</taxon>
        <taxon>Embryophyta</taxon>
        <taxon>Tracheophyta</taxon>
        <taxon>Spermatophyta</taxon>
        <taxon>Magnoliopsida</taxon>
        <taxon>eudicotyledons</taxon>
        <taxon>Gunneridae</taxon>
        <taxon>Pentapetalae</taxon>
        <taxon>rosids</taxon>
        <taxon>malvids</taxon>
        <taxon>Brassicales</taxon>
        <taxon>Brassicaceae</taxon>
        <taxon>Brassiceae</taxon>
        <taxon>Brassica</taxon>
    </lineage>
</organism>
<dbReference type="EMBL" id="LR031874">
    <property type="protein sequence ID" value="VDD25822.1"/>
    <property type="molecule type" value="Genomic_DNA"/>
</dbReference>
<feature type="compositionally biased region" description="Basic and acidic residues" evidence="1">
    <location>
        <begin position="429"/>
        <end position="447"/>
    </location>
</feature>
<feature type="region of interest" description="Disordered" evidence="1">
    <location>
        <begin position="314"/>
        <end position="340"/>
    </location>
</feature>
<dbReference type="InterPro" id="IPR015410">
    <property type="entry name" value="DUF1985"/>
</dbReference>
<reference evidence="3" key="1">
    <citation type="submission" date="2018-11" db="EMBL/GenBank/DDBJ databases">
        <authorList>
            <consortium name="Genoscope - CEA"/>
            <person name="William W."/>
        </authorList>
    </citation>
    <scope>NUCLEOTIDE SEQUENCE</scope>
</reference>
<dbReference type="PANTHER" id="PTHR48449:SF1">
    <property type="entry name" value="DUF1985 DOMAIN-CONTAINING PROTEIN"/>
    <property type="match status" value="1"/>
</dbReference>
<dbReference type="Pfam" id="PF09331">
    <property type="entry name" value="DUF1985"/>
    <property type="match status" value="1"/>
</dbReference>
<proteinExistence type="predicted"/>
<dbReference type="AlphaFoldDB" id="A0A3P6DZP8"/>
<accession>A0A3P6DZP8</accession>
<evidence type="ECO:0000256" key="1">
    <source>
        <dbReference type="SAM" id="MobiDB-lite"/>
    </source>
</evidence>
<feature type="compositionally biased region" description="Basic and acidic residues" evidence="1">
    <location>
        <begin position="379"/>
        <end position="417"/>
    </location>
</feature>
<evidence type="ECO:0000313" key="3">
    <source>
        <dbReference type="EMBL" id="VDD25822.1"/>
    </source>
</evidence>
<sequence length="466" mass="52758">MSNLPLPQRMFCKGGEPDQRKKLNFYFVLKYLGTVKKALEKHKKEWSQLWNSQFWYLLEHGGDVAFSVQFAHFMLSRQLVTEKKHEIWMQFGGAPIRFSIQEFSAATGLNCSRLPEIPQKLTDVENFDEHESIYWDDLIGNDLGEIDDEWNLDRKISEVHVELVRDVEKFLNYPWGREAFSLAMKSIKTRGAEGLCQKTLAIQGFLHGMQLAMLKYIPHIKTRATYTPGAKKKKKGSTYATTSGEEVEVDDNTSLKPLTIKMSKIHDMDSKGKSSVTVTLPVVEGIDTKVNNLLERIVNGPAFTIRCWSGGKHFNDVPPSVRQAKRKSATASGTGTTDETHVVAEEIAGSYHKQAMEALQQVELRFLKQIEDLKAELAKSKSTATEKAHVMDVDKDAHPNTEKGENDKERDLSSNDKEGEEDQASPTDKNIEKGENDKKRDLSSNDKEGEEYQASPTDKSLRMLKL</sequence>
<name>A0A3P6DZP8_BRAOL</name>
<protein>
    <recommendedName>
        <fullName evidence="2">DUF1985 domain-containing protein</fullName>
    </recommendedName>
</protein>